<evidence type="ECO:0000259" key="1">
    <source>
        <dbReference type="Pfam" id="PF01464"/>
    </source>
</evidence>
<proteinExistence type="predicted"/>
<dbReference type="CDD" id="cd00254">
    <property type="entry name" value="LT-like"/>
    <property type="match status" value="1"/>
</dbReference>
<dbReference type="PROSITE" id="PS00922">
    <property type="entry name" value="TRANSGLYCOSYLASE"/>
    <property type="match status" value="1"/>
</dbReference>
<protein>
    <submittedName>
        <fullName evidence="2">Internal virion protein</fullName>
    </submittedName>
</protein>
<dbReference type="Proteomes" id="UP001222071">
    <property type="component" value="Segment"/>
</dbReference>
<dbReference type="InterPro" id="IPR000189">
    <property type="entry name" value="Transglyc_AS"/>
</dbReference>
<dbReference type="SUPFAM" id="SSF53955">
    <property type="entry name" value="Lysozyme-like"/>
    <property type="match status" value="1"/>
</dbReference>
<dbReference type="InterPro" id="IPR023346">
    <property type="entry name" value="Lysozyme-like_dom_sf"/>
</dbReference>
<dbReference type="GO" id="GO:0000270">
    <property type="term" value="P:peptidoglycan metabolic process"/>
    <property type="evidence" value="ECO:0007669"/>
    <property type="project" value="InterPro"/>
</dbReference>
<gene>
    <name evidence="2" type="ORF">TARRARE_39</name>
</gene>
<organism evidence="2 3">
    <name type="scientific">Escherichia phage vB_Ec_Tarrare</name>
    <dbReference type="NCBI Taxonomy" id="3032379"/>
    <lineage>
        <taxon>Viruses</taxon>
        <taxon>Duplodnaviria</taxon>
        <taxon>Heunggongvirae</taxon>
        <taxon>Uroviricota</taxon>
        <taxon>Caudoviricetes</taxon>
        <taxon>Autographivirales</taxon>
        <taxon>Autotranscriptaviridae</taxon>
        <taxon>Studiervirinae</taxon>
        <taxon>Rindgevirus</taxon>
        <taxon>Rindgevirus tarrare</taxon>
    </lineage>
</organism>
<dbReference type="Gene3D" id="1.10.530.10">
    <property type="match status" value="1"/>
</dbReference>
<evidence type="ECO:0000313" key="2">
    <source>
        <dbReference type="EMBL" id="WEU68285.1"/>
    </source>
</evidence>
<dbReference type="InterPro" id="IPR008258">
    <property type="entry name" value="Transglycosylase_SLT_dom_1"/>
</dbReference>
<name>A0AAF0D4U2_9CAUD</name>
<dbReference type="PANTHER" id="PTHR37423:SF2">
    <property type="entry name" value="MEMBRANE-BOUND LYTIC MUREIN TRANSGLYCOSYLASE C"/>
    <property type="match status" value="1"/>
</dbReference>
<dbReference type="PANTHER" id="PTHR37423">
    <property type="entry name" value="SOLUBLE LYTIC MUREIN TRANSGLYCOSYLASE-RELATED"/>
    <property type="match status" value="1"/>
</dbReference>
<accession>A0AAF0D4U2</accession>
<dbReference type="GO" id="GO:0008933">
    <property type="term" value="F:peptidoglycan lytic transglycosylase activity"/>
    <property type="evidence" value="ECO:0007669"/>
    <property type="project" value="InterPro"/>
</dbReference>
<sequence length="1324" mass="143951">MDKYDKNVPNEYDGLFQKAADANGVSYDLLRKVGWTESRFKPDAKSKTGPLGMMQFTKATAKAMGLKVTGGADDERLNPELAINAAAKHLGQLVQKFDGDELKAALAYNQGEGRLGIPQLEAYARGDFAKISAEGRNYIRNLADVARSPMSAKLEEFGGITPKAKGIPADVAFKGIDKKGSVGDTLPESTGMNLVGKEQEAKAKPFAKDFWEKRGETISEYEDRGIWSGFGESVKSEVHNSVLGMAVRTAASGGGMDVFMDSITPTRWNSHVFSEEELTKIRKEVKNPAYLNVVTGGSTETIDDLIKLANENYEADMKAAGSGVAAQLTAGVLGVAIDPTSWIPVAGAAGKGFKLVKKALVVGAESAAMSAVSEGLRTSYIGGEADYQNAMLGGFVFGSGMSALSDAVGNALRKRGVTDTDIPQNEFLGPLARMEARETALNANSLDLSRMKTDTLQFQEGAHGVKFADHPVEAGAVILEDGSIISAGNPLNPKAFKEYQQLEAKVTPKARAGVNLGGFTEIGQTILRSDNESIRKIGSDLVRSPLGLEDMSGGKFGATASDIHERIHYVDQRTYRQLDGLMKEALKDPEFSVGIFKTSREGAQQEIFKRVALAIERPELQTNLTKGELDILKVVKEHFDSKRELMENPAMFGNSKAVSIFPESRHKGTYVPNVYDTTAKNLSIQRMGSAEALQKAIADSWIVSYHARPEVKARVDESLKEVLGVEEVTLDMVNKYAMDKAYGISHSDQFQVSSVLEENLGITNAGLEGIENNSFLEARNLFDSDMPITLPDGTTFAVNDLRSFDMFKIMPAYDRRINGDIAIMGGTGKTTKELKDEINMLRQQAKGNGKLEKEANALGDVVKMLTGRARRGADNQLEIMARSLSDLSFATKNAYMGLMNLSEVASMIAKGNLRGVMANIPYVRDMAYRKHPLAPEELREISSSFFGVEIDQTLRPSRADIIQRIRETTSSQGITADILGTVKYGTQEIAARSPFTKLLNATSNVIVDTARQGFLGNIVESALMGKKSKWGAEPFLKAASVTPEQWEGIQRLIRDHMELGTDGKYHMRDQKAFASDPRSMDLWRLADRMADETILRPHKVSLQDTSAYGALVKLAAQFKAFSIKSLNSRLIRAYYDATKNNRAIDSAMVLAVSSGLGLGMTVLTSQLKALGLPENERKEYLEGIMNPTMLTYASLARSSHTGSAFALADMLGAPFGYSMMKDLRTSIVPRPEAEKDTSKVPTPKSMADTIMGNLGQQIPALGFVGAVGATGVGINKYLTADTSAQRQESLTGMWGAMRNLVPNDPITQQLLLNIYESQGIDVRK</sequence>
<dbReference type="EMBL" id="OQ507919">
    <property type="protein sequence ID" value="WEU68285.1"/>
    <property type="molecule type" value="Genomic_DNA"/>
</dbReference>
<evidence type="ECO:0000313" key="3">
    <source>
        <dbReference type="Proteomes" id="UP001222071"/>
    </source>
</evidence>
<reference evidence="2" key="1">
    <citation type="submission" date="2023-02" db="EMBL/GenBank/DDBJ databases">
        <authorList>
            <person name="Veilleux F.I."/>
            <person name="Ayyash I.E."/>
            <person name="Page S.T."/>
        </authorList>
    </citation>
    <scope>NUCLEOTIDE SEQUENCE</scope>
</reference>
<feature type="domain" description="Transglycosylase SLT" evidence="1">
    <location>
        <begin position="15"/>
        <end position="125"/>
    </location>
</feature>
<dbReference type="GO" id="GO:0016020">
    <property type="term" value="C:membrane"/>
    <property type="evidence" value="ECO:0007669"/>
    <property type="project" value="InterPro"/>
</dbReference>
<dbReference type="Pfam" id="PF01464">
    <property type="entry name" value="SLT"/>
    <property type="match status" value="1"/>
</dbReference>
<keyword evidence="3" id="KW-1185">Reference proteome</keyword>